<evidence type="ECO:0000256" key="1">
    <source>
        <dbReference type="SAM" id="Phobius"/>
    </source>
</evidence>
<proteinExistence type="predicted"/>
<evidence type="ECO:0000313" key="3">
    <source>
        <dbReference type="Proteomes" id="UP000535543"/>
    </source>
</evidence>
<reference evidence="2 3" key="1">
    <citation type="submission" date="2019-05" db="EMBL/GenBank/DDBJ databases">
        <authorList>
            <person name="Lee S.D."/>
        </authorList>
    </citation>
    <scope>NUCLEOTIDE SEQUENCE [LARGE SCALE GENOMIC DNA]</scope>
    <source>
        <strain evidence="2 3">YC2-7</strain>
    </source>
</reference>
<dbReference type="RefSeq" id="WP_169588839.1">
    <property type="nucleotide sequence ID" value="NZ_VCQU01000005.1"/>
</dbReference>
<keyword evidence="1" id="KW-0472">Membrane</keyword>
<dbReference type="Proteomes" id="UP000535543">
    <property type="component" value="Unassembled WGS sequence"/>
</dbReference>
<accession>A0A848KJ42</accession>
<dbReference type="EMBL" id="VCQU01000005">
    <property type="protein sequence ID" value="NMN96692.1"/>
    <property type="molecule type" value="Genomic_DNA"/>
</dbReference>
<evidence type="ECO:0000313" key="2">
    <source>
        <dbReference type="EMBL" id="NMN96692.1"/>
    </source>
</evidence>
<reference evidence="2 3" key="2">
    <citation type="submission" date="2020-06" db="EMBL/GenBank/DDBJ databases">
        <title>Antribacter stalactiti gen. nov., sp. nov., a new member of the family Nacardiaceae isolated from a cave.</title>
        <authorList>
            <person name="Kim I.S."/>
        </authorList>
    </citation>
    <scope>NUCLEOTIDE SEQUENCE [LARGE SCALE GENOMIC DNA]</scope>
    <source>
        <strain evidence="2 3">YC2-7</strain>
    </source>
</reference>
<gene>
    <name evidence="2" type="ORF">FGL95_16770</name>
</gene>
<feature type="transmembrane region" description="Helical" evidence="1">
    <location>
        <begin position="20"/>
        <end position="43"/>
    </location>
</feature>
<protein>
    <submittedName>
        <fullName evidence="2">Mce family protein</fullName>
    </submittedName>
</protein>
<keyword evidence="1" id="KW-0812">Transmembrane</keyword>
<dbReference type="AlphaFoldDB" id="A0A848KJ42"/>
<sequence length="352" mass="36765">MSKARNQDFLRGTDAQQARIVNITAAAFVAVLAVVAIAVFWVYPHVKPEEGLHLSVDVPSVAPGVRVGSKVILHGAEIGEVTSLEKAASGVRLALALEPGDVQGLTDTFDVDFRPANYFGITAVNVVSKPGGSALSRGEVLNKLPTGDFTMSTMLEKGSLVVSGTLTDSMISTLDKMIRYANGLTPMIQTGIVVGDRVAATQQAVPSQLMADLNATLDVMPAFSSQALDTLYNLFVGTTNRLPDGSLGVDDAFMTETNQAMVLASGDLFGAAGTLLASHGAELTPVTGIVQAMTDVVPGLLGGTDGISTLTALVDRYQRAFTVTPDGATANLRIIVDEMPGGHRPPGEEMPR</sequence>
<keyword evidence="3" id="KW-1185">Reference proteome</keyword>
<organism evidence="2 3">
    <name type="scientific">Antrihabitans stalactiti</name>
    <dbReference type="NCBI Taxonomy" id="2584121"/>
    <lineage>
        <taxon>Bacteria</taxon>
        <taxon>Bacillati</taxon>
        <taxon>Actinomycetota</taxon>
        <taxon>Actinomycetes</taxon>
        <taxon>Mycobacteriales</taxon>
        <taxon>Nocardiaceae</taxon>
        <taxon>Antrihabitans</taxon>
    </lineage>
</organism>
<name>A0A848KJ42_9NOCA</name>
<comment type="caution">
    <text evidence="2">The sequence shown here is derived from an EMBL/GenBank/DDBJ whole genome shotgun (WGS) entry which is preliminary data.</text>
</comment>
<keyword evidence="1" id="KW-1133">Transmembrane helix</keyword>